<dbReference type="InterPro" id="IPR011249">
    <property type="entry name" value="Metalloenz_LuxS/M16"/>
</dbReference>
<sequence length="396" mass="42068">MIGSALTSAGSSGPRTSIAEVPGARSVAVTLAVGAGSVDERPGEAGAAHLAEHLLYSEARLETGRLAEQFVLHRGGVSNAQSYPFHTEYSVVLPVEDDTLAVLGEAADVALARASLTEVPVAAIERERWVIAREIEERRTDGALATFPWNGALATRGRQRTDDSFTTPILAPDESWASSAACTPRERSLSVSPRRSTRTSSRRSSPRSSRSCPRGAPFRTGDRGSERSGRCAGGSCPAACPRPPRPASCRSAVPRERERAIAAVLARAVDAASPGAHWRAGLFGVHEGPETALLIGSSSVAGPAPDRPASTLPDRLDLDRLDVWRRAELHSLQRRLSGTATASSLLARDRLFGLDTRRTAAELTAVRAGDVAEAFDHLRRDEPGFLVWEHGEGEAA</sequence>
<reference evidence="3 4" key="1">
    <citation type="submission" date="2015-08" db="EMBL/GenBank/DDBJ databases">
        <title>Draft Genome Sequence of Rathayibacter sp. Strain VKM Ac-2596 Isolated from Leaf Gall Induced by Plant-Parasitic Nematodes.</title>
        <authorList>
            <person name="Vasilenko O.V."/>
            <person name="Starodumova I.P."/>
            <person name="Tarlachkov S.V."/>
            <person name="Dorofeeva L.V."/>
            <person name="Evtushenko L.I."/>
        </authorList>
    </citation>
    <scope>NUCLEOTIDE SEQUENCE [LARGE SCALE GENOMIC DNA]</scope>
    <source>
        <strain evidence="3 4">VKM Ac-2596</strain>
    </source>
</reference>
<dbReference type="AlphaFoldDB" id="A0A162J2S7"/>
<feature type="compositionally biased region" description="Basic and acidic residues" evidence="1">
    <location>
        <begin position="220"/>
        <end position="229"/>
    </location>
</feature>
<dbReference type="Proteomes" id="UP000076717">
    <property type="component" value="Unassembled WGS sequence"/>
</dbReference>
<dbReference type="GO" id="GO:0046872">
    <property type="term" value="F:metal ion binding"/>
    <property type="evidence" value="ECO:0007669"/>
    <property type="project" value="InterPro"/>
</dbReference>
<organism evidence="3 4">
    <name type="scientific">Rathayibacter tanaceti</name>
    <dbReference type="NCBI Taxonomy" id="1671680"/>
    <lineage>
        <taxon>Bacteria</taxon>
        <taxon>Bacillati</taxon>
        <taxon>Actinomycetota</taxon>
        <taxon>Actinomycetes</taxon>
        <taxon>Micrococcales</taxon>
        <taxon>Microbacteriaceae</taxon>
        <taxon>Rathayibacter</taxon>
    </lineage>
</organism>
<accession>A0A162J2S7</accession>
<name>A0A162J2S7_9MICO</name>
<keyword evidence="4" id="KW-1185">Reference proteome</keyword>
<feature type="compositionally biased region" description="Basic residues" evidence="1">
    <location>
        <begin position="195"/>
        <end position="205"/>
    </location>
</feature>
<gene>
    <name evidence="3" type="ORF">ACH61_01499</name>
</gene>
<evidence type="ECO:0000259" key="2">
    <source>
        <dbReference type="Pfam" id="PF00675"/>
    </source>
</evidence>
<dbReference type="Pfam" id="PF00675">
    <property type="entry name" value="Peptidase_M16"/>
    <property type="match status" value="1"/>
</dbReference>
<dbReference type="Gene3D" id="3.30.830.10">
    <property type="entry name" value="Metalloenzyme, LuxS/M16 peptidase-like"/>
    <property type="match status" value="1"/>
</dbReference>
<evidence type="ECO:0000256" key="1">
    <source>
        <dbReference type="SAM" id="MobiDB-lite"/>
    </source>
</evidence>
<comment type="caution">
    <text evidence="3">The sequence shown here is derived from an EMBL/GenBank/DDBJ whole genome shotgun (WGS) entry which is preliminary data.</text>
</comment>
<proteinExistence type="predicted"/>
<dbReference type="RefSeq" id="WP_068210298.1">
    <property type="nucleotide sequence ID" value="NZ_LIIN01000042.1"/>
</dbReference>
<feature type="region of interest" description="Disordered" evidence="1">
    <location>
        <begin position="176"/>
        <end position="252"/>
    </location>
</feature>
<evidence type="ECO:0000313" key="3">
    <source>
        <dbReference type="EMBL" id="KZX21357.1"/>
    </source>
</evidence>
<dbReference type="InterPro" id="IPR011765">
    <property type="entry name" value="Pept_M16_N"/>
</dbReference>
<dbReference type="EMBL" id="LIIN01000042">
    <property type="protein sequence ID" value="KZX21357.1"/>
    <property type="molecule type" value="Genomic_DNA"/>
</dbReference>
<feature type="domain" description="Peptidase M16 N-terminal" evidence="2">
    <location>
        <begin position="20"/>
        <end position="137"/>
    </location>
</feature>
<dbReference type="SUPFAM" id="SSF63411">
    <property type="entry name" value="LuxS/MPP-like metallohydrolase"/>
    <property type="match status" value="1"/>
</dbReference>
<protein>
    <submittedName>
        <fullName evidence="3">Insulinase (Peptidase family M16)</fullName>
    </submittedName>
</protein>
<evidence type="ECO:0000313" key="4">
    <source>
        <dbReference type="Proteomes" id="UP000076717"/>
    </source>
</evidence>